<dbReference type="GO" id="GO:0008710">
    <property type="term" value="F:8-amino-7-oxononanoate synthase activity"/>
    <property type="evidence" value="ECO:0007669"/>
    <property type="project" value="UniProtKB-UniRule"/>
</dbReference>
<proteinExistence type="inferred from homology"/>
<dbReference type="InterPro" id="IPR015422">
    <property type="entry name" value="PyrdxlP-dep_Trfase_small"/>
</dbReference>
<comment type="cofactor">
    <cofactor evidence="1 10 11">
        <name>pyridoxal 5'-phosphate</name>
        <dbReference type="ChEBI" id="CHEBI:597326"/>
    </cofactor>
</comment>
<dbReference type="InterPro" id="IPR050087">
    <property type="entry name" value="AON_synthase_class-II"/>
</dbReference>
<evidence type="ECO:0000256" key="3">
    <source>
        <dbReference type="ARBA" id="ARBA00004746"/>
    </source>
</evidence>
<comment type="catalytic activity">
    <reaction evidence="9 11">
        <text>6-carboxyhexanoyl-[ACP] + L-alanine + H(+) = (8S)-8-amino-7-oxononanoate + holo-[ACP] + CO2</text>
        <dbReference type="Rhea" id="RHEA:42288"/>
        <dbReference type="Rhea" id="RHEA-COMP:9685"/>
        <dbReference type="Rhea" id="RHEA-COMP:9955"/>
        <dbReference type="ChEBI" id="CHEBI:15378"/>
        <dbReference type="ChEBI" id="CHEBI:16526"/>
        <dbReference type="ChEBI" id="CHEBI:57972"/>
        <dbReference type="ChEBI" id="CHEBI:64479"/>
        <dbReference type="ChEBI" id="CHEBI:78846"/>
        <dbReference type="ChEBI" id="CHEBI:149468"/>
        <dbReference type="EC" id="2.3.1.47"/>
    </reaction>
</comment>
<dbReference type="AlphaFoldDB" id="A0A1B3XU49"/>
<dbReference type="Gene3D" id="3.90.1150.10">
    <property type="entry name" value="Aspartate Aminotransferase, domain 1"/>
    <property type="match status" value="1"/>
</dbReference>
<dbReference type="InterPro" id="IPR015424">
    <property type="entry name" value="PyrdxlP-dep_Trfase"/>
</dbReference>
<keyword evidence="8 10" id="KW-0663">Pyridoxal phosphate</keyword>
<evidence type="ECO:0000256" key="10">
    <source>
        <dbReference type="PIRSR" id="PIRSR604723-51"/>
    </source>
</evidence>
<reference evidence="13 14" key="1">
    <citation type="submission" date="2016-08" db="EMBL/GenBank/DDBJ databases">
        <title>Complete genome sequence of Bacillus muralis G25-68, a strain with toxicity to nematodes.</title>
        <authorList>
            <person name="Zheng Z."/>
        </authorList>
    </citation>
    <scope>NUCLEOTIDE SEQUENCE [LARGE SCALE GENOMIC DNA]</scope>
    <source>
        <strain evidence="13 14">G25-68</strain>
    </source>
</reference>
<comment type="pathway">
    <text evidence="3 11">Cofactor biosynthesis; biotin biosynthesis.</text>
</comment>
<protein>
    <recommendedName>
        <fullName evidence="11">8-amino-7-ketopelargonate synthase</fullName>
        <ecNumber evidence="11">2.3.1.47</ecNumber>
    </recommendedName>
</protein>
<dbReference type="KEGG" id="bmur:ABE28_020420"/>
<evidence type="ECO:0000259" key="12">
    <source>
        <dbReference type="Pfam" id="PF00155"/>
    </source>
</evidence>
<dbReference type="SUPFAM" id="SSF53383">
    <property type="entry name" value="PLP-dependent transferases"/>
    <property type="match status" value="1"/>
</dbReference>
<organism evidence="13 14">
    <name type="scientific">Peribacillus muralis</name>
    <dbReference type="NCBI Taxonomy" id="264697"/>
    <lineage>
        <taxon>Bacteria</taxon>
        <taxon>Bacillati</taxon>
        <taxon>Bacillota</taxon>
        <taxon>Bacilli</taxon>
        <taxon>Bacillales</taxon>
        <taxon>Bacillaceae</taxon>
        <taxon>Peribacillus</taxon>
    </lineage>
</organism>
<dbReference type="InterPro" id="IPR001917">
    <property type="entry name" value="Aminotrans_II_pyridoxalP_BS"/>
</dbReference>
<evidence type="ECO:0000256" key="1">
    <source>
        <dbReference type="ARBA" id="ARBA00001933"/>
    </source>
</evidence>
<evidence type="ECO:0000313" key="14">
    <source>
        <dbReference type="Proteomes" id="UP000077926"/>
    </source>
</evidence>
<dbReference type="EC" id="2.3.1.47" evidence="11"/>
<evidence type="ECO:0000256" key="4">
    <source>
        <dbReference type="ARBA" id="ARBA00010008"/>
    </source>
</evidence>
<dbReference type="PROSITE" id="PS00599">
    <property type="entry name" value="AA_TRANSFER_CLASS_2"/>
    <property type="match status" value="1"/>
</dbReference>
<keyword evidence="6 11" id="KW-0808">Transferase</keyword>
<evidence type="ECO:0000256" key="5">
    <source>
        <dbReference type="ARBA" id="ARBA00011738"/>
    </source>
</evidence>
<dbReference type="Proteomes" id="UP000077926">
    <property type="component" value="Chromosome"/>
</dbReference>
<feature type="modified residue" description="N6-(pyridoxal phosphate)lysine" evidence="10">
    <location>
        <position position="236"/>
    </location>
</feature>
<accession>A0A1B3XU49</accession>
<dbReference type="RefSeq" id="WP_064462697.1">
    <property type="nucleotide sequence ID" value="NZ_CP017080.1"/>
</dbReference>
<dbReference type="Pfam" id="PF00155">
    <property type="entry name" value="Aminotran_1_2"/>
    <property type="match status" value="1"/>
</dbReference>
<dbReference type="GO" id="GO:0030170">
    <property type="term" value="F:pyridoxal phosphate binding"/>
    <property type="evidence" value="ECO:0007669"/>
    <property type="project" value="InterPro"/>
</dbReference>
<evidence type="ECO:0000256" key="2">
    <source>
        <dbReference type="ARBA" id="ARBA00002513"/>
    </source>
</evidence>
<dbReference type="NCBIfam" id="TIGR00858">
    <property type="entry name" value="bioF"/>
    <property type="match status" value="1"/>
</dbReference>
<dbReference type="FunFam" id="3.40.640.10:FF:000006">
    <property type="entry name" value="5-aminolevulinate synthase, mitochondrial"/>
    <property type="match status" value="1"/>
</dbReference>
<dbReference type="STRING" id="264697.ABE28_020420"/>
<sequence length="396" mass="42684">MIWEQELAALKEKGLYRKLRSVETLNDDGQALVNGQKMLMFASNNYLGLAQDQRVIEASIQATERFGAGSTGSRLTTGHSIIHEALEGKLAQFKQTEAAIVLNTGYMANMAVLTTIVGEGDLILSDAGNHASIIDGCRLSRAKTVIYSHADLDDLELKLQGHQGFKKTLIVTDGVFSMDGDIAPLPGIVNLAKRYGALIMMDDAHATGVLGKDGRGTSEHFGLKGKVDIEMGTLSKAIGVEGGFVAGSRSLIDYLLNKARPFIFSTALSPGVVAGASAAVDIIMTEPERRVRLQNMSRHLYEELTSLGYTVTGGETPILGIICGKPEQATLLSKELHKHGIYAPAIRPPTVPDGTSRIRLTLMSQHRERHIDHVISAFKAIRANDTDSVDKTLPIG</sequence>
<dbReference type="EMBL" id="CP017080">
    <property type="protein sequence ID" value="AOH56740.1"/>
    <property type="molecule type" value="Genomic_DNA"/>
</dbReference>
<evidence type="ECO:0000313" key="13">
    <source>
        <dbReference type="EMBL" id="AOH56740.1"/>
    </source>
</evidence>
<dbReference type="Gene3D" id="3.40.640.10">
    <property type="entry name" value="Type I PLP-dependent aspartate aminotransferase-like (Major domain)"/>
    <property type="match status" value="1"/>
</dbReference>
<evidence type="ECO:0000256" key="6">
    <source>
        <dbReference type="ARBA" id="ARBA00022679"/>
    </source>
</evidence>
<evidence type="ECO:0000256" key="8">
    <source>
        <dbReference type="ARBA" id="ARBA00022898"/>
    </source>
</evidence>
<dbReference type="InterPro" id="IPR004723">
    <property type="entry name" value="AONS_Archaea/Proteobacteria"/>
</dbReference>
<dbReference type="UniPathway" id="UPA00078"/>
<dbReference type="OrthoDB" id="9807157at2"/>
<comment type="function">
    <text evidence="2 11">Catalyzes the decarboxylative condensation of pimeloyl-[acyl-carrier protein] and L-alanine to produce 8-amino-7-oxononanoate (AON), [acyl-carrier protein], and carbon dioxide.</text>
</comment>
<keyword evidence="14" id="KW-1185">Reference proteome</keyword>
<dbReference type="InterPro" id="IPR015421">
    <property type="entry name" value="PyrdxlP-dep_Trfase_major"/>
</dbReference>
<name>A0A1B3XU49_9BACI</name>
<comment type="similarity">
    <text evidence="4 11">Belongs to the class-II pyridoxal-phosphate-dependent aminotransferase family. BioF subfamily.</text>
</comment>
<evidence type="ECO:0000256" key="7">
    <source>
        <dbReference type="ARBA" id="ARBA00022756"/>
    </source>
</evidence>
<dbReference type="PANTHER" id="PTHR13693">
    <property type="entry name" value="CLASS II AMINOTRANSFERASE/8-AMINO-7-OXONONANOATE SYNTHASE"/>
    <property type="match status" value="1"/>
</dbReference>
<gene>
    <name evidence="13" type="ORF">ABE28_020420</name>
</gene>
<keyword evidence="7" id="KW-0093">Biotin biosynthesis</keyword>
<comment type="subunit">
    <text evidence="5 11">Homodimer.</text>
</comment>
<evidence type="ECO:0000256" key="9">
    <source>
        <dbReference type="ARBA" id="ARBA00047715"/>
    </source>
</evidence>
<feature type="domain" description="Aminotransferase class I/classII large" evidence="12">
    <location>
        <begin position="37"/>
        <end position="377"/>
    </location>
</feature>
<evidence type="ECO:0000256" key="11">
    <source>
        <dbReference type="RuleBase" id="RU003693"/>
    </source>
</evidence>
<dbReference type="GO" id="GO:0009102">
    <property type="term" value="P:biotin biosynthetic process"/>
    <property type="evidence" value="ECO:0007669"/>
    <property type="project" value="UniProtKB-UniRule"/>
</dbReference>
<dbReference type="PANTHER" id="PTHR13693:SF100">
    <property type="entry name" value="8-AMINO-7-OXONONANOATE SYNTHASE"/>
    <property type="match status" value="1"/>
</dbReference>
<dbReference type="InterPro" id="IPR004839">
    <property type="entry name" value="Aminotransferase_I/II_large"/>
</dbReference>
<dbReference type="CDD" id="cd06454">
    <property type="entry name" value="KBL_like"/>
    <property type="match status" value="1"/>
</dbReference>